<name>A0A2T4C3K9_TRILO</name>
<dbReference type="Proteomes" id="UP000240760">
    <property type="component" value="Unassembled WGS sequence"/>
</dbReference>
<feature type="compositionally biased region" description="Polar residues" evidence="1">
    <location>
        <begin position="28"/>
        <end position="48"/>
    </location>
</feature>
<evidence type="ECO:0000256" key="1">
    <source>
        <dbReference type="SAM" id="MobiDB-lite"/>
    </source>
</evidence>
<keyword evidence="3" id="KW-1185">Reference proteome</keyword>
<gene>
    <name evidence="2" type="ORF">M440DRAFT_1246105</name>
</gene>
<proteinExistence type="predicted"/>
<reference evidence="2 3" key="1">
    <citation type="submission" date="2016-07" db="EMBL/GenBank/DDBJ databases">
        <title>Multiple horizontal gene transfer events from other fungi enriched the ability of initially mycotrophic Trichoderma (Ascomycota) to feed on dead plant biomass.</title>
        <authorList>
            <consortium name="DOE Joint Genome Institute"/>
            <person name="Aerts A."/>
            <person name="Atanasova L."/>
            <person name="Chenthamara K."/>
            <person name="Zhang J."/>
            <person name="Grujic M."/>
            <person name="Henrissat B."/>
            <person name="Kuo A."/>
            <person name="Salamov A."/>
            <person name="Lipzen A."/>
            <person name="Labutti K."/>
            <person name="Barry K."/>
            <person name="Miao Y."/>
            <person name="Rahimi M.J."/>
            <person name="Shen Q."/>
            <person name="Grigoriev I.V."/>
            <person name="Kubicek C.P."/>
            <person name="Druzhinina I.S."/>
        </authorList>
    </citation>
    <scope>NUCLEOTIDE SEQUENCE [LARGE SCALE GENOMIC DNA]</scope>
    <source>
        <strain evidence="2 3">ATCC 18648</strain>
    </source>
</reference>
<feature type="region of interest" description="Disordered" evidence="1">
    <location>
        <begin position="28"/>
        <end position="53"/>
    </location>
</feature>
<dbReference type="EMBL" id="KZ679132">
    <property type="protein sequence ID" value="PTB76114.1"/>
    <property type="molecule type" value="Genomic_DNA"/>
</dbReference>
<organism evidence="2 3">
    <name type="scientific">Trichoderma longibrachiatum ATCC 18648</name>
    <dbReference type="NCBI Taxonomy" id="983965"/>
    <lineage>
        <taxon>Eukaryota</taxon>
        <taxon>Fungi</taxon>
        <taxon>Dikarya</taxon>
        <taxon>Ascomycota</taxon>
        <taxon>Pezizomycotina</taxon>
        <taxon>Sordariomycetes</taxon>
        <taxon>Hypocreomycetidae</taxon>
        <taxon>Hypocreales</taxon>
        <taxon>Hypocreaceae</taxon>
        <taxon>Trichoderma</taxon>
    </lineage>
</organism>
<protein>
    <submittedName>
        <fullName evidence="2">Uncharacterized protein</fullName>
    </submittedName>
</protein>
<evidence type="ECO:0000313" key="3">
    <source>
        <dbReference type="Proteomes" id="UP000240760"/>
    </source>
</evidence>
<sequence length="208" mass="23644">MLMMGTSIGDGPSSQKVVSRATIPHHLQTPNCYQATGQSLTKPSSMSSRQRKIQKTNQIPLKAVHLFHSPTRHIVPLPLAVPLRSSAARHIHVKPSPARRSYITYRSSLFLCFHQGPHSKPLPLRKEKSQKKRETRRYPNWPLEGANLMHQLCKCRKMMKGEERRQACHKGSAWHDRVQGIQRQRTWVGAGRISAFAASSLFLSCLFH</sequence>
<evidence type="ECO:0000313" key="2">
    <source>
        <dbReference type="EMBL" id="PTB76114.1"/>
    </source>
</evidence>
<accession>A0A2T4C3K9</accession>
<dbReference type="AlphaFoldDB" id="A0A2T4C3K9"/>